<protein>
    <submittedName>
        <fullName evidence="3">Uncharacterized protein</fullName>
    </submittedName>
</protein>
<proteinExistence type="predicted"/>
<sequence length="124" mass="13609">MPDFRRLFTLLKILTCDCFSPSDPDAPKKQPANARPLLGEVNYVNYRSRPEYSHSTCGTPFVFLTFPDGFQCVMFEPGEPIPAAARDANRINRPNEVDESVTGAAGDVNGASKPTDKGKSRAED</sequence>
<evidence type="ECO:0000313" key="4">
    <source>
        <dbReference type="Proteomes" id="UP000253153"/>
    </source>
</evidence>
<dbReference type="GeneID" id="41997914"/>
<feature type="chain" id="PRO_5017001741" evidence="2">
    <location>
        <begin position="19"/>
        <end position="124"/>
    </location>
</feature>
<dbReference type="AlphaFoldDB" id="A0A366R8A6"/>
<comment type="caution">
    <text evidence="3">The sequence shown here is derived from an EMBL/GenBank/DDBJ whole genome shotgun (WGS) entry which is preliminary data.</text>
</comment>
<dbReference type="EMBL" id="QKXC01000193">
    <property type="protein sequence ID" value="RBR12778.1"/>
    <property type="molecule type" value="Genomic_DNA"/>
</dbReference>
<accession>A0A366R8A6</accession>
<name>A0A366R8A6_9HYPO</name>
<feature type="compositionally biased region" description="Basic and acidic residues" evidence="1">
    <location>
        <begin position="87"/>
        <end position="96"/>
    </location>
</feature>
<dbReference type="Proteomes" id="UP000253153">
    <property type="component" value="Unassembled WGS sequence"/>
</dbReference>
<organism evidence="3 4">
    <name type="scientific">Fusarium coffeatum</name>
    <dbReference type="NCBI Taxonomy" id="231269"/>
    <lineage>
        <taxon>Eukaryota</taxon>
        <taxon>Fungi</taxon>
        <taxon>Dikarya</taxon>
        <taxon>Ascomycota</taxon>
        <taxon>Pezizomycotina</taxon>
        <taxon>Sordariomycetes</taxon>
        <taxon>Hypocreomycetidae</taxon>
        <taxon>Hypocreales</taxon>
        <taxon>Nectriaceae</taxon>
        <taxon>Fusarium</taxon>
        <taxon>Fusarium incarnatum-equiseti species complex</taxon>
    </lineage>
</organism>
<evidence type="ECO:0000256" key="2">
    <source>
        <dbReference type="SAM" id="SignalP"/>
    </source>
</evidence>
<keyword evidence="2" id="KW-0732">Signal</keyword>
<reference evidence="3 4" key="1">
    <citation type="submission" date="2018-06" db="EMBL/GenBank/DDBJ databases">
        <title>Fusarium incarnatum-equiseti species complex species 28.</title>
        <authorList>
            <person name="Gardiner D.M."/>
        </authorList>
    </citation>
    <scope>NUCLEOTIDE SEQUENCE [LARGE SCALE GENOMIC DNA]</scope>
    <source>
        <strain evidence="3 4">FIESC_28</strain>
    </source>
</reference>
<feature type="region of interest" description="Disordered" evidence="1">
    <location>
        <begin position="85"/>
        <end position="124"/>
    </location>
</feature>
<evidence type="ECO:0000256" key="1">
    <source>
        <dbReference type="SAM" id="MobiDB-lite"/>
    </source>
</evidence>
<evidence type="ECO:0000313" key="3">
    <source>
        <dbReference type="EMBL" id="RBR12778.1"/>
    </source>
</evidence>
<feature type="compositionally biased region" description="Basic and acidic residues" evidence="1">
    <location>
        <begin position="114"/>
        <end position="124"/>
    </location>
</feature>
<dbReference type="RefSeq" id="XP_031013310.1">
    <property type="nucleotide sequence ID" value="XM_031162618.1"/>
</dbReference>
<dbReference type="OrthoDB" id="5070447at2759"/>
<feature type="signal peptide" evidence="2">
    <location>
        <begin position="1"/>
        <end position="18"/>
    </location>
</feature>
<keyword evidence="4" id="KW-1185">Reference proteome</keyword>
<gene>
    <name evidence="3" type="ORF">FIESC28_08480</name>
</gene>